<proteinExistence type="predicted"/>
<comment type="caution">
    <text evidence="2">The sequence shown here is derived from an EMBL/GenBank/DDBJ whole genome shotgun (WGS) entry which is preliminary data.</text>
</comment>
<accession>A0AAV4M9J3</accession>
<keyword evidence="3" id="KW-1185">Reference proteome</keyword>
<dbReference type="EMBL" id="BPLR01019455">
    <property type="protein sequence ID" value="GIX68066.1"/>
    <property type="molecule type" value="Genomic_DNA"/>
</dbReference>
<organism evidence="2 3">
    <name type="scientific">Caerostris extrusa</name>
    <name type="common">Bark spider</name>
    <name type="synonym">Caerostris bankana</name>
    <dbReference type="NCBI Taxonomy" id="172846"/>
    <lineage>
        <taxon>Eukaryota</taxon>
        <taxon>Metazoa</taxon>
        <taxon>Ecdysozoa</taxon>
        <taxon>Arthropoda</taxon>
        <taxon>Chelicerata</taxon>
        <taxon>Arachnida</taxon>
        <taxon>Araneae</taxon>
        <taxon>Araneomorphae</taxon>
        <taxon>Entelegynae</taxon>
        <taxon>Araneoidea</taxon>
        <taxon>Araneidae</taxon>
        <taxon>Caerostris</taxon>
    </lineage>
</organism>
<name>A0AAV4M9J3_CAEEX</name>
<dbReference type="Proteomes" id="UP001054945">
    <property type="component" value="Unassembled WGS sequence"/>
</dbReference>
<feature type="region of interest" description="Disordered" evidence="1">
    <location>
        <begin position="120"/>
        <end position="143"/>
    </location>
</feature>
<evidence type="ECO:0000313" key="3">
    <source>
        <dbReference type="Proteomes" id="UP001054945"/>
    </source>
</evidence>
<dbReference type="AlphaFoldDB" id="A0AAV4M9J3"/>
<sequence>MSYLQATDGPTFFKTFERYFDNWNMADLTDEGRLLVSLGDGNIADQVLVNVSLLLSMTVSLSLSRYLPPYFPMILISIRVLSSLVWNQCSADREQHAQQAHQDPGVWGCAQVAGATAQGQGLRGGPGGHQQGVRPCNRLPTRY</sequence>
<evidence type="ECO:0000256" key="1">
    <source>
        <dbReference type="SAM" id="MobiDB-lite"/>
    </source>
</evidence>
<reference evidence="2 3" key="1">
    <citation type="submission" date="2021-06" db="EMBL/GenBank/DDBJ databases">
        <title>Caerostris extrusa draft genome.</title>
        <authorList>
            <person name="Kono N."/>
            <person name="Arakawa K."/>
        </authorList>
    </citation>
    <scope>NUCLEOTIDE SEQUENCE [LARGE SCALE GENOMIC DNA]</scope>
</reference>
<evidence type="ECO:0000313" key="2">
    <source>
        <dbReference type="EMBL" id="GIX68066.1"/>
    </source>
</evidence>
<protein>
    <submittedName>
        <fullName evidence="2">Uncharacterized protein</fullName>
    </submittedName>
</protein>
<feature type="compositionally biased region" description="Gly residues" evidence="1">
    <location>
        <begin position="121"/>
        <end position="130"/>
    </location>
</feature>
<gene>
    <name evidence="2" type="ORF">CEXT_489661</name>
</gene>